<feature type="region of interest" description="Disordered" evidence="15">
    <location>
        <begin position="28"/>
        <end position="59"/>
    </location>
</feature>
<dbReference type="InterPro" id="IPR043502">
    <property type="entry name" value="DNA/RNA_pol_sf"/>
</dbReference>
<dbReference type="InterPro" id="IPR001098">
    <property type="entry name" value="DNA-dir_DNA_pol_A_palm_dom"/>
</dbReference>
<dbReference type="InterPro" id="IPR019760">
    <property type="entry name" value="DNA-dir_DNA_pol_A_CS"/>
</dbReference>
<gene>
    <name evidence="17" type="ORF">UREG_04994</name>
</gene>
<dbReference type="PRINTS" id="PR00867">
    <property type="entry name" value="DNAPOLG"/>
</dbReference>
<dbReference type="EMBL" id="CH476617">
    <property type="protein sequence ID" value="EEP80152.1"/>
    <property type="molecule type" value="Genomic_DNA"/>
</dbReference>
<dbReference type="HOGENOM" id="CLU_001524_2_1_1"/>
<protein>
    <recommendedName>
        <fullName evidence="4">DNA-directed DNA polymerase</fullName>
        <ecNumber evidence="4">2.7.7.7</ecNumber>
    </recommendedName>
    <alternativeName>
        <fullName evidence="12">Mitochondrial DNA polymerase catalytic subunit</fullName>
    </alternativeName>
</protein>
<dbReference type="GO" id="GO:0008408">
    <property type="term" value="F:3'-5' exonuclease activity"/>
    <property type="evidence" value="ECO:0007669"/>
    <property type="project" value="TreeGrafter"/>
</dbReference>
<dbReference type="GO" id="GO:0003677">
    <property type="term" value="F:DNA binding"/>
    <property type="evidence" value="ECO:0007669"/>
    <property type="project" value="UniProtKB-KW"/>
</dbReference>
<dbReference type="GO" id="GO:0005760">
    <property type="term" value="C:gamma DNA polymerase complex"/>
    <property type="evidence" value="ECO:0007669"/>
    <property type="project" value="InterPro"/>
</dbReference>
<keyword evidence="10" id="KW-0238">DNA-binding</keyword>
<dbReference type="InterPro" id="IPR012337">
    <property type="entry name" value="RNaseH-like_sf"/>
</dbReference>
<dbReference type="RefSeq" id="XP_002584305.1">
    <property type="nucleotide sequence ID" value="XM_002584259.1"/>
</dbReference>
<evidence type="ECO:0000256" key="14">
    <source>
        <dbReference type="ARBA" id="ARBA00057053"/>
    </source>
</evidence>
<dbReference type="KEGG" id="ure:UREG_04994"/>
<evidence type="ECO:0000256" key="11">
    <source>
        <dbReference type="ARBA" id="ARBA00023128"/>
    </source>
</evidence>
<proteinExistence type="inferred from homology"/>
<dbReference type="eggNOG" id="KOG3657">
    <property type="taxonomic scope" value="Eukaryota"/>
</dbReference>
<dbReference type="OMA" id="AMHITNL"/>
<evidence type="ECO:0000313" key="17">
    <source>
        <dbReference type="EMBL" id="EEP80152.1"/>
    </source>
</evidence>
<organism evidence="17 18">
    <name type="scientific">Uncinocarpus reesii (strain UAMH 1704)</name>
    <dbReference type="NCBI Taxonomy" id="336963"/>
    <lineage>
        <taxon>Eukaryota</taxon>
        <taxon>Fungi</taxon>
        <taxon>Dikarya</taxon>
        <taxon>Ascomycota</taxon>
        <taxon>Pezizomycotina</taxon>
        <taxon>Eurotiomycetes</taxon>
        <taxon>Eurotiomycetidae</taxon>
        <taxon>Onygenales</taxon>
        <taxon>Onygenaceae</taxon>
        <taxon>Uncinocarpus</taxon>
    </lineage>
</organism>
<keyword evidence="7" id="KW-0235">DNA replication</keyword>
<dbReference type="InParanoid" id="C4JRA5"/>
<dbReference type="OrthoDB" id="5588663at2759"/>
<evidence type="ECO:0000256" key="13">
    <source>
        <dbReference type="ARBA" id="ARBA00049244"/>
    </source>
</evidence>
<comment type="cofactor">
    <cofactor evidence="1">
        <name>Mg(2+)</name>
        <dbReference type="ChEBI" id="CHEBI:18420"/>
    </cofactor>
</comment>
<accession>C4JRA5</accession>
<dbReference type="Pfam" id="PF00476">
    <property type="entry name" value="DNA_pol_A"/>
    <property type="match status" value="1"/>
</dbReference>
<keyword evidence="18" id="KW-1185">Reference proteome</keyword>
<dbReference type="VEuPathDB" id="FungiDB:UREG_04994"/>
<comment type="function">
    <text evidence="14">Involved in the replication of mitochondrial DNA.</text>
</comment>
<keyword evidence="5" id="KW-0808">Transferase</keyword>
<evidence type="ECO:0000256" key="2">
    <source>
        <dbReference type="ARBA" id="ARBA00004173"/>
    </source>
</evidence>
<name>C4JRA5_UNCRE</name>
<dbReference type="SMART" id="SM00482">
    <property type="entry name" value="POLAc"/>
    <property type="match status" value="1"/>
</dbReference>
<feature type="compositionally biased region" description="Polar residues" evidence="15">
    <location>
        <begin position="1115"/>
        <end position="1129"/>
    </location>
</feature>
<dbReference type="Pfam" id="PF18136">
    <property type="entry name" value="DNApol_Exo"/>
    <property type="match status" value="1"/>
</dbReference>
<evidence type="ECO:0000256" key="7">
    <source>
        <dbReference type="ARBA" id="ARBA00022705"/>
    </source>
</evidence>
<dbReference type="FunFam" id="1.10.150.20:FF:000035">
    <property type="entry name" value="DNA polymerase gamma, mitochondrial"/>
    <property type="match status" value="1"/>
</dbReference>
<feature type="region of interest" description="Disordered" evidence="15">
    <location>
        <begin position="1112"/>
        <end position="1140"/>
    </location>
</feature>
<feature type="compositionally biased region" description="Polar residues" evidence="15">
    <location>
        <begin position="48"/>
        <end position="59"/>
    </location>
</feature>
<comment type="catalytic activity">
    <reaction evidence="13">
        <text>DNA(n) + a 2'-deoxyribonucleoside 5'-triphosphate = DNA(n+1) + diphosphate</text>
        <dbReference type="Rhea" id="RHEA:22508"/>
        <dbReference type="Rhea" id="RHEA-COMP:17339"/>
        <dbReference type="Rhea" id="RHEA-COMP:17340"/>
        <dbReference type="ChEBI" id="CHEBI:33019"/>
        <dbReference type="ChEBI" id="CHEBI:61560"/>
        <dbReference type="ChEBI" id="CHEBI:173112"/>
        <dbReference type="EC" id="2.7.7.7"/>
    </reaction>
</comment>
<dbReference type="Gene3D" id="3.30.420.390">
    <property type="match status" value="2"/>
</dbReference>
<dbReference type="SUPFAM" id="SSF56672">
    <property type="entry name" value="DNA/RNA polymerases"/>
    <property type="match status" value="1"/>
</dbReference>
<feature type="domain" description="DNA-directed DNA polymerase family A palm" evidence="16">
    <location>
        <begin position="701"/>
        <end position="931"/>
    </location>
</feature>
<dbReference type="PROSITE" id="PS00447">
    <property type="entry name" value="DNA_POLYMERASE_A"/>
    <property type="match status" value="1"/>
</dbReference>
<dbReference type="FunCoup" id="C4JRA5">
    <property type="interactions" value="674"/>
</dbReference>
<dbReference type="PANTHER" id="PTHR10267">
    <property type="entry name" value="DNA POLYMERASE SUBUNIT GAMMA-1"/>
    <property type="match status" value="1"/>
</dbReference>
<evidence type="ECO:0000256" key="3">
    <source>
        <dbReference type="ARBA" id="ARBA00007705"/>
    </source>
</evidence>
<dbReference type="GeneID" id="8438048"/>
<dbReference type="InterPro" id="IPR047580">
    <property type="entry name" value="POLG_palm_dom"/>
</dbReference>
<keyword evidence="8" id="KW-0460">Magnesium</keyword>
<evidence type="ECO:0000256" key="1">
    <source>
        <dbReference type="ARBA" id="ARBA00001946"/>
    </source>
</evidence>
<evidence type="ECO:0000256" key="12">
    <source>
        <dbReference type="ARBA" id="ARBA00031966"/>
    </source>
</evidence>
<dbReference type="GO" id="GO:0006264">
    <property type="term" value="P:mitochondrial DNA replication"/>
    <property type="evidence" value="ECO:0007669"/>
    <property type="project" value="InterPro"/>
</dbReference>
<evidence type="ECO:0000256" key="5">
    <source>
        <dbReference type="ARBA" id="ARBA00022679"/>
    </source>
</evidence>
<dbReference type="InterPro" id="IPR002297">
    <property type="entry name" value="DNA-dir_DNA_pol_A_mt"/>
</dbReference>
<dbReference type="Proteomes" id="UP000002058">
    <property type="component" value="Unassembled WGS sequence"/>
</dbReference>
<dbReference type="GO" id="GO:0003887">
    <property type="term" value="F:DNA-directed DNA polymerase activity"/>
    <property type="evidence" value="ECO:0007669"/>
    <property type="project" value="UniProtKB-KW"/>
</dbReference>
<dbReference type="PANTHER" id="PTHR10267:SF0">
    <property type="entry name" value="DNA POLYMERASE SUBUNIT GAMMA-1"/>
    <property type="match status" value="1"/>
</dbReference>
<evidence type="ECO:0000256" key="10">
    <source>
        <dbReference type="ARBA" id="ARBA00023125"/>
    </source>
</evidence>
<dbReference type="Gene3D" id="3.30.70.370">
    <property type="match status" value="1"/>
</dbReference>
<comment type="similarity">
    <text evidence="3">Belongs to the DNA polymerase type-A family.</text>
</comment>
<evidence type="ECO:0000256" key="9">
    <source>
        <dbReference type="ARBA" id="ARBA00022932"/>
    </source>
</evidence>
<dbReference type="STRING" id="336963.C4JRA5"/>
<dbReference type="AlphaFoldDB" id="C4JRA5"/>
<sequence>MLVSTASTSRALRRASLQLQRTPLLSRIRQAPPALSRRYSAETAPNDVGSTTKRSSLAVPSTARFNEIGVQQLSSHVHSQIFRRPPNPPDPELVALSKDHLSRHELLGKAQDGSPPIAFDLPRLEGESLDEHFHRLGMDASAPYLDFAKEYMSIHLPAAPRKWNRRSGWTKYNADGTIEAVQAPDETMLTFDTEVMWKDNPFAVMACAASPTAWYAWLSPWLLGESEDCQHLVPLGDPSQSRVIIGHNIGFDRARVLEEYDLKQSRNFFLDTMSLHVAVNGMCSQQRPTWMRHKKNRDLRDKIARQADSLELAQLLENKALSEEEEELWVGRSSINSLRDVAKFHCNITIDKAQRDYFGELDREGIRARLDELLDYCAADVSITHRVYRKVFPNFLETCPHPVSFGALRHLSTVILPVNETWAQYLKSAEETYNTRLNDVQKRLEELCQVAVEAKDKPEVYNNDPWLRQLDWSGQEIKMVKGKKKGDPPRPAARQKLPGMPKWYKDLFPKANAPMNLSVRTRIAPLLLKLAWDGYPLVWSDKYGWTFQVPKTEVHKYEHQPVVQCDMMEEKSEALKSDTQHVYYKLPHKDGPDARCASPVAKGYLQYFEGGKLSSQFALAKEALEMNASCSYWISARDRIARQIVVYDKDVRRLSGDEIPQNRSSHLGFILPQIIPMGTITRRAVENTWLTASNAKANRVGSELKAMVKAPPGYAFVGADVDSEELWIASLVGDAQFQIHGGNAIGFMTLEGTKAAGTDLHSKTAKILGISRNNAKVFNYGRIYGAGLKFAATLLRQFNPSISEEETKLIASNLYRETKGTRTMRKMISESPFWRGGTESFVFNKLEEFADQERPRTPVLGAGITEALMRRFINKGSFMTSRINWAIQSSGVDYLHLLIVSMDFLIRRFNIDARLAISVHDEIRYLVKEEDKYRAAMALQVANVWTRAMFSQQMGIDDLPQSCAYFSAVDIDHVLRKEVDMDCVTPSHPQKIPPGESVDIEQLLLKGERAFLDPAIKPVIPPAPEKYTYIPRQTVMSSLESSQNTAYIKAQIVSDDKELRGIIRELYKTKAATPGSKAATTSGRKRGASKEPSYAESQRVVLMEVGPKLLESFNGPANLTKPPQFSSNRYGWKPKVSPSP</sequence>
<reference evidence="18" key="1">
    <citation type="journal article" date="2009" name="Genome Res.">
        <title>Comparative genomic analyses of the human fungal pathogens Coccidioides and their relatives.</title>
        <authorList>
            <person name="Sharpton T.J."/>
            <person name="Stajich J.E."/>
            <person name="Rounsley S.D."/>
            <person name="Gardner M.J."/>
            <person name="Wortman J.R."/>
            <person name="Jordar V.S."/>
            <person name="Maiti R."/>
            <person name="Kodira C.D."/>
            <person name="Neafsey D.E."/>
            <person name="Zeng Q."/>
            <person name="Hung C.-Y."/>
            <person name="McMahan C."/>
            <person name="Muszewska A."/>
            <person name="Grynberg M."/>
            <person name="Mandel M.A."/>
            <person name="Kellner E.M."/>
            <person name="Barker B.M."/>
            <person name="Galgiani J.N."/>
            <person name="Orbach M.J."/>
            <person name="Kirkland T.N."/>
            <person name="Cole G.T."/>
            <person name="Henn M.R."/>
            <person name="Birren B.W."/>
            <person name="Taylor J.W."/>
        </authorList>
    </citation>
    <scope>NUCLEOTIDE SEQUENCE [LARGE SCALE GENOMIC DNA]</scope>
    <source>
        <strain evidence="18">UAMH 1704</strain>
    </source>
</reference>
<evidence type="ECO:0000256" key="4">
    <source>
        <dbReference type="ARBA" id="ARBA00012417"/>
    </source>
</evidence>
<keyword evidence="9" id="KW-0239">DNA-directed DNA polymerase</keyword>
<comment type="subcellular location">
    <subcellularLocation>
        <location evidence="2">Mitochondrion</location>
    </subcellularLocation>
</comment>
<dbReference type="FunFam" id="3.30.420.390:FF:000003">
    <property type="entry name" value="DNA polymerase gamma, mitochondrial"/>
    <property type="match status" value="1"/>
</dbReference>
<feature type="region of interest" description="Disordered" evidence="15">
    <location>
        <begin position="1073"/>
        <end position="1097"/>
    </location>
</feature>
<dbReference type="CDD" id="cd08641">
    <property type="entry name" value="DNA_pol_gammaA"/>
    <property type="match status" value="1"/>
</dbReference>
<keyword evidence="6" id="KW-0548">Nucleotidyltransferase</keyword>
<keyword evidence="11" id="KW-0496">Mitochondrion</keyword>
<dbReference type="SUPFAM" id="SSF53098">
    <property type="entry name" value="Ribonuclease H-like"/>
    <property type="match status" value="1"/>
</dbReference>
<evidence type="ECO:0000256" key="8">
    <source>
        <dbReference type="ARBA" id="ARBA00022842"/>
    </source>
</evidence>
<evidence type="ECO:0000313" key="18">
    <source>
        <dbReference type="Proteomes" id="UP000002058"/>
    </source>
</evidence>
<dbReference type="Gene3D" id="1.10.150.20">
    <property type="entry name" value="5' to 3' exonuclease, C-terminal subdomain"/>
    <property type="match status" value="1"/>
</dbReference>
<evidence type="ECO:0000256" key="15">
    <source>
        <dbReference type="SAM" id="MobiDB-lite"/>
    </source>
</evidence>
<dbReference type="EC" id="2.7.7.7" evidence="4"/>
<dbReference type="InterPro" id="IPR041336">
    <property type="entry name" value="DNApol_Exo"/>
</dbReference>
<dbReference type="FunFam" id="3.30.420.390:FF:000006">
    <property type="entry name" value="DNA polymerase gamma, mitochondrial"/>
    <property type="match status" value="1"/>
</dbReference>
<evidence type="ECO:0000256" key="6">
    <source>
        <dbReference type="ARBA" id="ARBA00022695"/>
    </source>
</evidence>
<evidence type="ECO:0000259" key="16">
    <source>
        <dbReference type="SMART" id="SM00482"/>
    </source>
</evidence>